<keyword evidence="5" id="KW-0677">Repeat</keyword>
<dbReference type="RefSeq" id="XP_001311072.1">
    <property type="nucleotide sequence ID" value="XM_001311071.1"/>
</dbReference>
<evidence type="ECO:0000256" key="5">
    <source>
        <dbReference type="ARBA" id="ARBA00022737"/>
    </source>
</evidence>
<evidence type="ECO:0000256" key="1">
    <source>
        <dbReference type="ARBA" id="ARBA00004123"/>
    </source>
</evidence>
<accession>A2FAC5</accession>
<keyword evidence="6" id="KW-0508">mRNA splicing</keyword>
<dbReference type="KEGG" id="tva:4755935"/>
<dbReference type="SUPFAM" id="SSF48371">
    <property type="entry name" value="ARM repeat"/>
    <property type="match status" value="1"/>
</dbReference>
<dbReference type="InterPro" id="IPR054573">
    <property type="entry name" value="PP2A/SF3B1-like_HEAT"/>
</dbReference>
<keyword evidence="7" id="KW-0539">Nucleus</keyword>
<name>A2FAC5_TRIV3</name>
<dbReference type="VEuPathDB" id="TrichDB:TVAG_332520"/>
<dbReference type="Proteomes" id="UP000001542">
    <property type="component" value="Unassembled WGS sequence"/>
</dbReference>
<dbReference type="STRING" id="5722.A2FAC5"/>
<comment type="similarity">
    <text evidence="2">Belongs to the SF3B1 family.</text>
</comment>
<dbReference type="Pfam" id="PF22646">
    <property type="entry name" value="PPP2R1A-like_HEAT"/>
    <property type="match status" value="1"/>
</dbReference>
<evidence type="ECO:0000256" key="4">
    <source>
        <dbReference type="ARBA" id="ARBA00022728"/>
    </source>
</evidence>
<dbReference type="SMR" id="A2FAC5"/>
<dbReference type="InterPro" id="IPR038737">
    <property type="entry name" value="SF3b_su1-like"/>
</dbReference>
<evidence type="ECO:0000256" key="7">
    <source>
        <dbReference type="ARBA" id="ARBA00023242"/>
    </source>
</evidence>
<dbReference type="EMBL" id="DS113686">
    <property type="protein sequence ID" value="EAX98142.1"/>
    <property type="molecule type" value="Genomic_DNA"/>
</dbReference>
<evidence type="ECO:0000256" key="6">
    <source>
        <dbReference type="ARBA" id="ARBA00023187"/>
    </source>
</evidence>
<comment type="subcellular location">
    <subcellularLocation>
        <location evidence="1">Nucleus</location>
    </subcellularLocation>
</comment>
<dbReference type="GO" id="GO:0005686">
    <property type="term" value="C:U2 snRNP"/>
    <property type="evidence" value="ECO:0000318"/>
    <property type="project" value="GO_Central"/>
</dbReference>
<dbReference type="OrthoDB" id="438939at2759"/>
<evidence type="ECO:0000313" key="9">
    <source>
        <dbReference type="EMBL" id="EAX98142.1"/>
    </source>
</evidence>
<evidence type="ECO:0000256" key="2">
    <source>
        <dbReference type="ARBA" id="ARBA00005754"/>
    </source>
</evidence>
<gene>
    <name evidence="9" type="ORF">TVAG_332520</name>
</gene>
<dbReference type="FunCoup" id="A2FAC5">
    <property type="interactions" value="943"/>
</dbReference>
<dbReference type="PANTHER" id="PTHR12097">
    <property type="entry name" value="SPLICING FACTOR 3B, SUBUNIT 1-RELATED"/>
    <property type="match status" value="1"/>
</dbReference>
<sequence length="923" mass="105602">MSEKQPRGWDKISDGISTEKQVMAEQKTIIISQPSARPSVISNTEPLTDEYLDLILPSVGYKIVPIPKRFQKQQSERVILQEVESNSGRIPAEFQKLYTDTRPDEELTPDEQHERFAMKLLMQIKDGTVYQRKMGIRLLTNYAPTLGAELIFSKFIPLIQSTVLTELERHTLIKTLDRLMYRLSNSILQYIPDLLKFVGPMLIDKEPVTRAEGREVTSNLAKIAGMPIILKTLRPNLESEDEDIRSITSQILATTATSIGIPQIFPLLRAMLSSKKSWYCKHTAIRTIDQICFQNRNGILPHLSVLIGMILPCLDDEEEPVQRQAIKCVRAMADAAAPYGGKMFEKVTEKILQGLQTKMHKFCLNAMSSLMLTMEQSVCALYFHRLFMKLGHSFESQDLKEKIAGLALFENSLIKDAVQIDELRALYDPFFRGYWNQRSTLNKSLTTKIIKVTTMIAQRSSLSETIFSMFGDFKVMSDDYKCCVMQCLRDIIRNLSLKNLTNSDMTQICENILFGYDNVDDEKIKSIFYKGIEEFLANSDDRIGSILEYVTDQINQKINMPNAKTREKGAKILTLFAETFDKCNVRPPLIHFYEVTQEMFIEEYPNVLSAVLSGCGKCCQYLKVEEMRTKPDDVIPKLVPVLKNRNEEVAYSCVNLINNLLQKSSNDDRQNREWMRICFELLELLKSDKRKVRDSAINCFSNIAKKISPFDVLLALLNNLRVQDRQIRLCTTIAISALAENVGPHIVLPALMNEYRTPDMNVQNGALKALSYLFHDIGKEVSDYCYAITPLLVYSLIERDDIHRQQSCNAVTSFTVGLYCQGKEDCLLHILNHLIPNVFESGMHFIEAFMNAMDAMRLSLGPGLILNHCLAGLFHPARKVRSQFWRIYNNLIIYSGGELVPFYPIMKSTEKNNYHRDDYDVFV</sequence>
<dbReference type="InterPro" id="IPR016024">
    <property type="entry name" value="ARM-type_fold"/>
</dbReference>
<feature type="domain" description="Phosphatase PP2A regulatory subunit A/Splicing factor 3B subunit 1-like HEAT repeat" evidence="8">
    <location>
        <begin position="707"/>
        <end position="774"/>
    </location>
</feature>
<keyword evidence="3" id="KW-0507">mRNA processing</keyword>
<keyword evidence="10" id="KW-1185">Reference proteome</keyword>
<proteinExistence type="inferred from homology"/>
<evidence type="ECO:0000313" key="10">
    <source>
        <dbReference type="Proteomes" id="UP000001542"/>
    </source>
</evidence>
<dbReference type="InterPro" id="IPR011989">
    <property type="entry name" value="ARM-like"/>
</dbReference>
<dbReference type="AlphaFoldDB" id="A2FAC5"/>
<dbReference type="OMA" id="EERLMCH"/>
<evidence type="ECO:0000256" key="3">
    <source>
        <dbReference type="ARBA" id="ARBA00022664"/>
    </source>
</evidence>
<dbReference type="Gene3D" id="1.25.10.10">
    <property type="entry name" value="Leucine-rich Repeat Variant"/>
    <property type="match status" value="4"/>
</dbReference>
<dbReference type="GO" id="GO:0071013">
    <property type="term" value="C:catalytic step 2 spliceosome"/>
    <property type="evidence" value="ECO:0000318"/>
    <property type="project" value="GO_Central"/>
</dbReference>
<dbReference type="eggNOG" id="KOG0213">
    <property type="taxonomic scope" value="Eukaryota"/>
</dbReference>
<organism evidence="9 10">
    <name type="scientific">Trichomonas vaginalis (strain ATCC PRA-98 / G3)</name>
    <dbReference type="NCBI Taxonomy" id="412133"/>
    <lineage>
        <taxon>Eukaryota</taxon>
        <taxon>Metamonada</taxon>
        <taxon>Parabasalia</taxon>
        <taxon>Trichomonadida</taxon>
        <taxon>Trichomonadidae</taxon>
        <taxon>Trichomonas</taxon>
    </lineage>
</organism>
<dbReference type="VEuPathDB" id="TrichDB:TVAGG3_0916750"/>
<dbReference type="InParanoid" id="A2FAC5"/>
<evidence type="ECO:0000259" key="8">
    <source>
        <dbReference type="Pfam" id="PF22646"/>
    </source>
</evidence>
<dbReference type="GO" id="GO:0071004">
    <property type="term" value="C:U2-type prespliceosome"/>
    <property type="evidence" value="ECO:0000318"/>
    <property type="project" value="GO_Central"/>
</dbReference>
<reference evidence="9" key="2">
    <citation type="journal article" date="2007" name="Science">
        <title>Draft genome sequence of the sexually transmitted pathogen Trichomonas vaginalis.</title>
        <authorList>
            <person name="Carlton J.M."/>
            <person name="Hirt R.P."/>
            <person name="Silva J.C."/>
            <person name="Delcher A.L."/>
            <person name="Schatz M."/>
            <person name="Zhao Q."/>
            <person name="Wortman J.R."/>
            <person name="Bidwell S.L."/>
            <person name="Alsmark U.C.M."/>
            <person name="Besteiro S."/>
            <person name="Sicheritz-Ponten T."/>
            <person name="Noel C.J."/>
            <person name="Dacks J.B."/>
            <person name="Foster P.G."/>
            <person name="Simillion C."/>
            <person name="Van de Peer Y."/>
            <person name="Miranda-Saavedra D."/>
            <person name="Barton G.J."/>
            <person name="Westrop G.D."/>
            <person name="Mueller S."/>
            <person name="Dessi D."/>
            <person name="Fiori P.L."/>
            <person name="Ren Q."/>
            <person name="Paulsen I."/>
            <person name="Zhang H."/>
            <person name="Bastida-Corcuera F.D."/>
            <person name="Simoes-Barbosa A."/>
            <person name="Brown M.T."/>
            <person name="Hayes R.D."/>
            <person name="Mukherjee M."/>
            <person name="Okumura C.Y."/>
            <person name="Schneider R."/>
            <person name="Smith A.J."/>
            <person name="Vanacova S."/>
            <person name="Villalvazo M."/>
            <person name="Haas B.J."/>
            <person name="Pertea M."/>
            <person name="Feldblyum T.V."/>
            <person name="Utterback T.R."/>
            <person name="Shu C.L."/>
            <person name="Osoegawa K."/>
            <person name="de Jong P.J."/>
            <person name="Hrdy I."/>
            <person name="Horvathova L."/>
            <person name="Zubacova Z."/>
            <person name="Dolezal P."/>
            <person name="Malik S.B."/>
            <person name="Logsdon J.M. Jr."/>
            <person name="Henze K."/>
            <person name="Gupta A."/>
            <person name="Wang C.C."/>
            <person name="Dunne R.L."/>
            <person name="Upcroft J.A."/>
            <person name="Upcroft P."/>
            <person name="White O."/>
            <person name="Salzberg S.L."/>
            <person name="Tang P."/>
            <person name="Chiu C.-H."/>
            <person name="Lee Y.-S."/>
            <person name="Embley T.M."/>
            <person name="Coombs G.H."/>
            <person name="Mottram J.C."/>
            <person name="Tachezy J."/>
            <person name="Fraser-Liggett C.M."/>
            <person name="Johnson P.J."/>
        </authorList>
    </citation>
    <scope>NUCLEOTIDE SEQUENCE [LARGE SCALE GENOMIC DNA]</scope>
    <source>
        <strain evidence="9">G3</strain>
    </source>
</reference>
<reference evidence="9" key="1">
    <citation type="submission" date="2006-10" db="EMBL/GenBank/DDBJ databases">
        <authorList>
            <person name="Amadeo P."/>
            <person name="Zhao Q."/>
            <person name="Wortman J."/>
            <person name="Fraser-Liggett C."/>
            <person name="Carlton J."/>
        </authorList>
    </citation>
    <scope>NUCLEOTIDE SEQUENCE</scope>
    <source>
        <strain evidence="9">G3</strain>
    </source>
</reference>
<dbReference type="GO" id="GO:0003729">
    <property type="term" value="F:mRNA binding"/>
    <property type="evidence" value="ECO:0000318"/>
    <property type="project" value="GO_Central"/>
</dbReference>
<keyword evidence="4" id="KW-0747">Spliceosome</keyword>
<protein>
    <submittedName>
        <fullName evidence="9">Splicing factor subunit, putative</fullName>
    </submittedName>
</protein>
<dbReference type="GO" id="GO:0000245">
    <property type="term" value="P:spliceosomal complex assembly"/>
    <property type="evidence" value="ECO:0000318"/>
    <property type="project" value="GO_Central"/>
</dbReference>